<gene>
    <name evidence="2" type="ordered locus">Caci_6608</name>
</gene>
<evidence type="ECO:0000313" key="2">
    <source>
        <dbReference type="EMBL" id="ACU75454.1"/>
    </source>
</evidence>
<organism evidence="2 3">
    <name type="scientific">Catenulispora acidiphila (strain DSM 44928 / JCM 14897 / NBRC 102108 / NRRL B-24433 / ID139908)</name>
    <dbReference type="NCBI Taxonomy" id="479433"/>
    <lineage>
        <taxon>Bacteria</taxon>
        <taxon>Bacillati</taxon>
        <taxon>Actinomycetota</taxon>
        <taxon>Actinomycetes</taxon>
        <taxon>Catenulisporales</taxon>
        <taxon>Catenulisporaceae</taxon>
        <taxon>Catenulispora</taxon>
    </lineage>
</organism>
<proteinExistence type="predicted"/>
<evidence type="ECO:0000313" key="3">
    <source>
        <dbReference type="Proteomes" id="UP000000851"/>
    </source>
</evidence>
<evidence type="ECO:0000256" key="1">
    <source>
        <dbReference type="SAM" id="SignalP"/>
    </source>
</evidence>
<dbReference type="EMBL" id="CP001700">
    <property type="protein sequence ID" value="ACU75454.1"/>
    <property type="molecule type" value="Genomic_DNA"/>
</dbReference>
<name>C7PYG4_CATAD</name>
<sequence precursor="true">MKSNALSVRPLAAVAAMAAAAGLVIAAPGVASADEYGHDHGHGHLRSPLATQRVNLVSDVPGQAVLTDADAVNPWGLALSPTSPLWVANAGTSTSTLYTDAPDSSAVAKVPTVRVTVPGPGNSPVGLPTGQVFNGGSGFVLSNGTTSAPAAFIFDTITGEIAAWSPSVDPHLGAVEIKATEPGAAYTGLALATTAAGAQQLYAANFGQGRIDVFDSSFGLVHTPSWAFRDAGIPKGYAPFNAQNINGDVYVTYAKIDPKTSREVPGTGVGFVDEFTPDGRLVTRVDSRDGLNDPWGLAIAPASWGALAGDLLIGNFGSGQITVLKPDHHGQFHQIAGQLTDTSTGKPITIPGLWALLPGTATTGGTDALWFSAGIDGETHGLVGVLRHAG</sequence>
<feature type="chain" id="PRO_5038522592" description="TIGR03118 family protein" evidence="1">
    <location>
        <begin position="27"/>
        <end position="390"/>
    </location>
</feature>
<reference evidence="2 3" key="1">
    <citation type="journal article" date="2009" name="Stand. Genomic Sci.">
        <title>Complete genome sequence of Catenulispora acidiphila type strain (ID 139908).</title>
        <authorList>
            <person name="Copeland A."/>
            <person name="Lapidus A."/>
            <person name="Glavina Del Rio T."/>
            <person name="Nolan M."/>
            <person name="Lucas S."/>
            <person name="Chen F."/>
            <person name="Tice H."/>
            <person name="Cheng J.F."/>
            <person name="Bruce D."/>
            <person name="Goodwin L."/>
            <person name="Pitluck S."/>
            <person name="Mikhailova N."/>
            <person name="Pati A."/>
            <person name="Ivanova N."/>
            <person name="Mavromatis K."/>
            <person name="Chen A."/>
            <person name="Palaniappan K."/>
            <person name="Chain P."/>
            <person name="Land M."/>
            <person name="Hauser L."/>
            <person name="Chang Y.J."/>
            <person name="Jeffries C.D."/>
            <person name="Chertkov O."/>
            <person name="Brettin T."/>
            <person name="Detter J.C."/>
            <person name="Han C."/>
            <person name="Ali Z."/>
            <person name="Tindall B.J."/>
            <person name="Goker M."/>
            <person name="Bristow J."/>
            <person name="Eisen J.A."/>
            <person name="Markowitz V."/>
            <person name="Hugenholtz P."/>
            <person name="Kyrpides N.C."/>
            <person name="Klenk H.P."/>
        </authorList>
    </citation>
    <scope>NUCLEOTIDE SEQUENCE [LARGE SCALE GENOMIC DNA]</scope>
    <source>
        <strain evidence="3">DSM 44928 / JCM 14897 / NBRC 102108 / NRRL B-24433 / ID139908</strain>
    </source>
</reference>
<dbReference type="SUPFAM" id="SSF75011">
    <property type="entry name" value="3-carboxy-cis,cis-mucoante lactonizing enzyme"/>
    <property type="match status" value="1"/>
</dbReference>
<dbReference type="InParanoid" id="C7PYG4"/>
<dbReference type="Proteomes" id="UP000000851">
    <property type="component" value="Chromosome"/>
</dbReference>
<feature type="signal peptide" evidence="1">
    <location>
        <begin position="1"/>
        <end position="26"/>
    </location>
</feature>
<dbReference type="InterPro" id="IPR017549">
    <property type="entry name" value="APMV_L690"/>
</dbReference>
<dbReference type="HOGENOM" id="CLU_040905_0_0_11"/>
<protein>
    <recommendedName>
        <fullName evidence="4">TIGR03118 family protein</fullName>
    </recommendedName>
</protein>
<dbReference type="eggNOG" id="COG3391">
    <property type="taxonomic scope" value="Bacteria"/>
</dbReference>
<dbReference type="RefSeq" id="WP_015795183.1">
    <property type="nucleotide sequence ID" value="NC_013131.1"/>
</dbReference>
<dbReference type="NCBIfam" id="TIGR03118">
    <property type="entry name" value="PEPCTERM_chp_1"/>
    <property type="match status" value="1"/>
</dbReference>
<dbReference type="AlphaFoldDB" id="C7PYG4"/>
<dbReference type="KEGG" id="cai:Caci_6608"/>
<dbReference type="STRING" id="479433.Caci_6608"/>
<evidence type="ECO:0008006" key="4">
    <source>
        <dbReference type="Google" id="ProtNLM"/>
    </source>
</evidence>
<accession>C7PYG4</accession>
<keyword evidence="3" id="KW-1185">Reference proteome</keyword>
<keyword evidence="1" id="KW-0732">Signal</keyword>